<organism evidence="2 3">
    <name type="scientific">Olea europaea subsp. europaea</name>
    <dbReference type="NCBI Taxonomy" id="158383"/>
    <lineage>
        <taxon>Eukaryota</taxon>
        <taxon>Viridiplantae</taxon>
        <taxon>Streptophyta</taxon>
        <taxon>Embryophyta</taxon>
        <taxon>Tracheophyta</taxon>
        <taxon>Spermatophyta</taxon>
        <taxon>Magnoliopsida</taxon>
        <taxon>eudicotyledons</taxon>
        <taxon>Gunneridae</taxon>
        <taxon>Pentapetalae</taxon>
        <taxon>asterids</taxon>
        <taxon>lamiids</taxon>
        <taxon>Lamiales</taxon>
        <taxon>Oleaceae</taxon>
        <taxon>Oleeae</taxon>
        <taxon>Olea</taxon>
    </lineage>
</organism>
<dbReference type="SUPFAM" id="SSF56112">
    <property type="entry name" value="Protein kinase-like (PK-like)"/>
    <property type="match status" value="1"/>
</dbReference>
<dbReference type="InterPro" id="IPR011009">
    <property type="entry name" value="Kinase-like_dom_sf"/>
</dbReference>
<protein>
    <submittedName>
        <fullName evidence="2">Probable LRR receptor-like serine threonine-kinase At1g12460</fullName>
    </submittedName>
</protein>
<gene>
    <name evidence="2" type="ORF">OLEA9_A026989</name>
</gene>
<dbReference type="AlphaFoldDB" id="A0A8S0PGG4"/>
<dbReference type="PANTHER" id="PTHR48008:SF14">
    <property type="entry name" value="PROTEIN KINASE DOMAIN-CONTAINING PROTEIN"/>
    <property type="match status" value="1"/>
</dbReference>
<reference evidence="2 3" key="1">
    <citation type="submission" date="2019-12" db="EMBL/GenBank/DDBJ databases">
        <authorList>
            <person name="Alioto T."/>
            <person name="Alioto T."/>
            <person name="Gomez Garrido J."/>
        </authorList>
    </citation>
    <scope>NUCLEOTIDE SEQUENCE [LARGE SCALE GENOMIC DNA]</scope>
</reference>
<dbReference type="EMBL" id="CACTIH010000061">
    <property type="protein sequence ID" value="CAA2945776.1"/>
    <property type="molecule type" value="Genomic_DNA"/>
</dbReference>
<dbReference type="Pfam" id="PF00069">
    <property type="entry name" value="Pkinase"/>
    <property type="match status" value="1"/>
</dbReference>
<dbReference type="Gramene" id="OE9A026989T1">
    <property type="protein sequence ID" value="OE9A026989C1"/>
    <property type="gene ID" value="OE9A026989"/>
</dbReference>
<dbReference type="InterPro" id="IPR000719">
    <property type="entry name" value="Prot_kinase_dom"/>
</dbReference>
<evidence type="ECO:0000313" key="2">
    <source>
        <dbReference type="EMBL" id="CAA2945776.1"/>
    </source>
</evidence>
<proteinExistence type="predicted"/>
<dbReference type="Gene3D" id="1.10.510.10">
    <property type="entry name" value="Transferase(Phosphotransferase) domain 1"/>
    <property type="match status" value="1"/>
</dbReference>
<dbReference type="GO" id="GO:0004672">
    <property type="term" value="F:protein kinase activity"/>
    <property type="evidence" value="ECO:0007669"/>
    <property type="project" value="InterPro"/>
</dbReference>
<evidence type="ECO:0000313" key="3">
    <source>
        <dbReference type="Proteomes" id="UP000594638"/>
    </source>
</evidence>
<sequence>MTANPLFFNLHLNVKSTNILLDENYIAKLSDYGLGKLLPLLDNYGLTKIHNAVGYIAPELAQSSQLSEKCDIYSFGGDSTGVSYREEAGGKSLNK</sequence>
<feature type="domain" description="Protein kinase" evidence="1">
    <location>
        <begin position="1"/>
        <end position="95"/>
    </location>
</feature>
<dbReference type="OrthoDB" id="676979at2759"/>
<dbReference type="InterPro" id="IPR052451">
    <property type="entry name" value="Ser/Thr_kinase-like"/>
</dbReference>
<dbReference type="PROSITE" id="PS50011">
    <property type="entry name" value="PROTEIN_KINASE_DOM"/>
    <property type="match status" value="1"/>
</dbReference>
<evidence type="ECO:0000259" key="1">
    <source>
        <dbReference type="PROSITE" id="PS50011"/>
    </source>
</evidence>
<dbReference type="GO" id="GO:0005524">
    <property type="term" value="F:ATP binding"/>
    <property type="evidence" value="ECO:0007669"/>
    <property type="project" value="InterPro"/>
</dbReference>
<dbReference type="PANTHER" id="PTHR48008">
    <property type="entry name" value="LEUCINE-RICH REPEAT RECEPTOR-LIKE PROTEIN KINASE IMK3-RELATED"/>
    <property type="match status" value="1"/>
</dbReference>
<accession>A0A8S0PGG4</accession>
<keyword evidence="2" id="KW-0675">Receptor</keyword>
<name>A0A8S0PGG4_OLEEU</name>
<dbReference type="Proteomes" id="UP000594638">
    <property type="component" value="Unassembled WGS sequence"/>
</dbReference>
<keyword evidence="3" id="KW-1185">Reference proteome</keyword>
<comment type="caution">
    <text evidence="2">The sequence shown here is derived from an EMBL/GenBank/DDBJ whole genome shotgun (WGS) entry which is preliminary data.</text>
</comment>